<keyword evidence="1" id="KW-0472">Membrane</keyword>
<dbReference type="HOGENOM" id="CLU_2346404_0_0_1"/>
<name>A0A067MQI1_BOTB1</name>
<keyword evidence="1" id="KW-1133">Transmembrane helix</keyword>
<dbReference type="Proteomes" id="UP000027195">
    <property type="component" value="Unassembled WGS sequence"/>
</dbReference>
<protein>
    <submittedName>
        <fullName evidence="2">Uncharacterized protein</fullName>
    </submittedName>
</protein>
<accession>A0A067MQI1</accession>
<keyword evidence="1" id="KW-0812">Transmembrane</keyword>
<feature type="transmembrane region" description="Helical" evidence="1">
    <location>
        <begin position="32"/>
        <end position="51"/>
    </location>
</feature>
<reference evidence="3" key="1">
    <citation type="journal article" date="2014" name="Proc. Natl. Acad. Sci. U.S.A.">
        <title>Extensive sampling of basidiomycete genomes demonstrates inadequacy of the white-rot/brown-rot paradigm for wood decay fungi.</title>
        <authorList>
            <person name="Riley R."/>
            <person name="Salamov A.A."/>
            <person name="Brown D.W."/>
            <person name="Nagy L.G."/>
            <person name="Floudas D."/>
            <person name="Held B.W."/>
            <person name="Levasseur A."/>
            <person name="Lombard V."/>
            <person name="Morin E."/>
            <person name="Otillar R."/>
            <person name="Lindquist E.A."/>
            <person name="Sun H."/>
            <person name="LaButti K.M."/>
            <person name="Schmutz J."/>
            <person name="Jabbour D."/>
            <person name="Luo H."/>
            <person name="Baker S.E."/>
            <person name="Pisabarro A.G."/>
            <person name="Walton J.D."/>
            <person name="Blanchette R.A."/>
            <person name="Henrissat B."/>
            <person name="Martin F."/>
            <person name="Cullen D."/>
            <person name="Hibbett D.S."/>
            <person name="Grigoriev I.V."/>
        </authorList>
    </citation>
    <scope>NUCLEOTIDE SEQUENCE [LARGE SCALE GENOMIC DNA]</scope>
    <source>
        <strain evidence="3">FD-172 SS1</strain>
    </source>
</reference>
<evidence type="ECO:0000313" key="3">
    <source>
        <dbReference type="Proteomes" id="UP000027195"/>
    </source>
</evidence>
<dbReference type="InParanoid" id="A0A067MQI1"/>
<dbReference type="AlphaFoldDB" id="A0A067MQI1"/>
<proteinExistence type="predicted"/>
<evidence type="ECO:0000313" key="2">
    <source>
        <dbReference type="EMBL" id="KDQ16970.1"/>
    </source>
</evidence>
<organism evidence="2 3">
    <name type="scientific">Botryobasidium botryosum (strain FD-172 SS1)</name>
    <dbReference type="NCBI Taxonomy" id="930990"/>
    <lineage>
        <taxon>Eukaryota</taxon>
        <taxon>Fungi</taxon>
        <taxon>Dikarya</taxon>
        <taxon>Basidiomycota</taxon>
        <taxon>Agaricomycotina</taxon>
        <taxon>Agaricomycetes</taxon>
        <taxon>Cantharellales</taxon>
        <taxon>Botryobasidiaceae</taxon>
        <taxon>Botryobasidium</taxon>
    </lineage>
</organism>
<dbReference type="EMBL" id="KL198025">
    <property type="protein sequence ID" value="KDQ16970.1"/>
    <property type="molecule type" value="Genomic_DNA"/>
</dbReference>
<gene>
    <name evidence="2" type="ORF">BOTBODRAFT_221527</name>
</gene>
<sequence>MCSCGVPWSPLVVHGWEKELRRFPLVNAPLRFNFYMSGMYLVGLKFVNLSWTRRVAGLRTCSTLSSTQRHRICSSEPQLGGTRRDNPRIRYCRKAGE</sequence>
<keyword evidence="3" id="KW-1185">Reference proteome</keyword>
<evidence type="ECO:0000256" key="1">
    <source>
        <dbReference type="SAM" id="Phobius"/>
    </source>
</evidence>